<dbReference type="SMART" id="SM00987">
    <property type="entry name" value="UreE_C"/>
    <property type="match status" value="1"/>
</dbReference>
<evidence type="ECO:0000259" key="1">
    <source>
        <dbReference type="SMART" id="SM00986"/>
    </source>
</evidence>
<sequence length="157" mass="17560">MLTGFPPVADEQTCILILGSFPGEASLAAQQYYAHPRNQFWRLLSAILQDDLASLPYEQRLLRLLGHRIGLWDVIAACEREGSLDTAIRRAQSNEFAMLKHQCPRLEKVCFNGKTSGRFEPVFAAAGFRTLVLPSSSPANAQLSFEEKLALWKNIIL</sequence>
<accession>A0A254TSY7</accession>
<evidence type="ECO:0000313" key="3">
    <source>
        <dbReference type="Proteomes" id="UP000197535"/>
    </source>
</evidence>
<reference evidence="2 3" key="1">
    <citation type="submission" date="2016-02" db="EMBL/GenBank/DDBJ databases">
        <authorList>
            <person name="Wen L."/>
            <person name="He K."/>
            <person name="Yang H."/>
        </authorList>
    </citation>
    <scope>NUCLEOTIDE SEQUENCE [LARGE SCALE GENOMIC DNA]</scope>
    <source>
        <strain evidence="2 3">TSA40</strain>
    </source>
</reference>
<dbReference type="OrthoDB" id="9799921at2"/>
<dbReference type="InterPro" id="IPR026353">
    <property type="entry name" value="Hypoxan-DNA_Glyclase"/>
</dbReference>
<proteinExistence type="predicted"/>
<protein>
    <submittedName>
        <fullName evidence="2">DNA-deoxyinosine glycosylase</fullName>
    </submittedName>
</protein>
<dbReference type="Pfam" id="PF03167">
    <property type="entry name" value="UDG"/>
    <property type="match status" value="1"/>
</dbReference>
<dbReference type="EMBL" id="LSTO01000001">
    <property type="protein sequence ID" value="OWW22848.1"/>
    <property type="molecule type" value="Genomic_DNA"/>
</dbReference>
<dbReference type="AlphaFoldDB" id="A0A254TSY7"/>
<name>A0A254TSY7_9BURK</name>
<comment type="caution">
    <text evidence="2">The sequence shown here is derived from an EMBL/GenBank/DDBJ whole genome shotgun (WGS) entry which is preliminary data.</text>
</comment>
<dbReference type="SMART" id="SM00986">
    <property type="entry name" value="UDG"/>
    <property type="match status" value="1"/>
</dbReference>
<dbReference type="NCBIfam" id="TIGR04274">
    <property type="entry name" value="hypoxanDNAglyco"/>
    <property type="match status" value="1"/>
</dbReference>
<organism evidence="2 3">
    <name type="scientific">Noviherbaspirillum denitrificans</name>
    <dbReference type="NCBI Taxonomy" id="1968433"/>
    <lineage>
        <taxon>Bacteria</taxon>
        <taxon>Pseudomonadati</taxon>
        <taxon>Pseudomonadota</taxon>
        <taxon>Betaproteobacteria</taxon>
        <taxon>Burkholderiales</taxon>
        <taxon>Oxalobacteraceae</taxon>
        <taxon>Noviherbaspirillum</taxon>
    </lineage>
</organism>
<dbReference type="Proteomes" id="UP000197535">
    <property type="component" value="Unassembled WGS sequence"/>
</dbReference>
<keyword evidence="3" id="KW-1185">Reference proteome</keyword>
<dbReference type="SUPFAM" id="SSF52141">
    <property type="entry name" value="Uracil-DNA glycosylase-like"/>
    <property type="match status" value="1"/>
</dbReference>
<evidence type="ECO:0000313" key="2">
    <source>
        <dbReference type="EMBL" id="OWW22848.1"/>
    </source>
</evidence>
<gene>
    <name evidence="2" type="ORF">AYR66_13475</name>
</gene>
<dbReference type="Gene3D" id="3.40.470.10">
    <property type="entry name" value="Uracil-DNA glycosylase-like domain"/>
    <property type="match status" value="1"/>
</dbReference>
<feature type="domain" description="Uracil-DNA glycosylase-like" evidence="1">
    <location>
        <begin position="6"/>
        <end position="156"/>
    </location>
</feature>
<dbReference type="RefSeq" id="WP_088709706.1">
    <property type="nucleotide sequence ID" value="NZ_LSTO01000001.1"/>
</dbReference>
<dbReference type="InterPro" id="IPR005122">
    <property type="entry name" value="Uracil-DNA_glycosylase-like"/>
</dbReference>
<dbReference type="CDD" id="cd10032">
    <property type="entry name" value="UDG-F6_HDG"/>
    <property type="match status" value="1"/>
</dbReference>
<dbReference type="InterPro" id="IPR036895">
    <property type="entry name" value="Uracil-DNA_glycosylase-like_sf"/>
</dbReference>